<dbReference type="CDD" id="cd07302">
    <property type="entry name" value="CHD"/>
    <property type="match status" value="1"/>
</dbReference>
<evidence type="ECO:0000313" key="3">
    <source>
        <dbReference type="EMBL" id="SNR68017.1"/>
    </source>
</evidence>
<dbReference type="Pfam" id="PF00211">
    <property type="entry name" value="Guanylate_cyc"/>
    <property type="match status" value="1"/>
</dbReference>
<name>A0A238YA49_9BACT</name>
<keyword evidence="4" id="KW-1185">Reference proteome</keyword>
<dbReference type="InterPro" id="IPR050697">
    <property type="entry name" value="Adenylyl/Guanylyl_Cyclase_3/4"/>
</dbReference>
<dbReference type="GO" id="GO:0035556">
    <property type="term" value="P:intracellular signal transduction"/>
    <property type="evidence" value="ECO:0007669"/>
    <property type="project" value="InterPro"/>
</dbReference>
<dbReference type="GO" id="GO:0006171">
    <property type="term" value="P:cAMP biosynthetic process"/>
    <property type="evidence" value="ECO:0007669"/>
    <property type="project" value="TreeGrafter"/>
</dbReference>
<evidence type="ECO:0000313" key="4">
    <source>
        <dbReference type="Proteomes" id="UP000198324"/>
    </source>
</evidence>
<dbReference type="PANTHER" id="PTHR43081:SF20">
    <property type="entry name" value="TWO-COMPONENT RESPONSE REGULATOR"/>
    <property type="match status" value="1"/>
</dbReference>
<dbReference type="InterPro" id="IPR029787">
    <property type="entry name" value="Nucleotide_cyclase"/>
</dbReference>
<feature type="transmembrane region" description="Helical" evidence="1">
    <location>
        <begin position="348"/>
        <end position="366"/>
    </location>
</feature>
<feature type="domain" description="Guanylate cyclase" evidence="2">
    <location>
        <begin position="462"/>
        <end position="602"/>
    </location>
</feature>
<dbReference type="Gene3D" id="3.30.70.1230">
    <property type="entry name" value="Nucleotide cyclase"/>
    <property type="match status" value="1"/>
</dbReference>
<keyword evidence="1" id="KW-1133">Transmembrane helix</keyword>
<dbReference type="SMART" id="SM01080">
    <property type="entry name" value="CHASE2"/>
    <property type="match status" value="1"/>
</dbReference>
<feature type="transmembrane region" description="Helical" evidence="1">
    <location>
        <begin position="373"/>
        <end position="395"/>
    </location>
</feature>
<evidence type="ECO:0000256" key="1">
    <source>
        <dbReference type="SAM" id="Phobius"/>
    </source>
</evidence>
<keyword evidence="1" id="KW-0472">Membrane</keyword>
<dbReference type="Pfam" id="PF05226">
    <property type="entry name" value="CHASE2"/>
    <property type="match status" value="1"/>
</dbReference>
<gene>
    <name evidence="3" type="ORF">SAMN04488503_0820</name>
</gene>
<dbReference type="PANTHER" id="PTHR43081">
    <property type="entry name" value="ADENYLATE CYCLASE, TERMINAL-DIFFERENTIATION SPECIFIC-RELATED"/>
    <property type="match status" value="1"/>
</dbReference>
<dbReference type="GO" id="GO:0004016">
    <property type="term" value="F:adenylate cyclase activity"/>
    <property type="evidence" value="ECO:0007669"/>
    <property type="project" value="UniProtKB-ARBA"/>
</dbReference>
<keyword evidence="1" id="KW-0812">Transmembrane</keyword>
<dbReference type="PROSITE" id="PS50125">
    <property type="entry name" value="GUANYLATE_CYCLASE_2"/>
    <property type="match status" value="1"/>
</dbReference>
<dbReference type="EMBL" id="FZOC01000001">
    <property type="protein sequence ID" value="SNR68017.1"/>
    <property type="molecule type" value="Genomic_DNA"/>
</dbReference>
<dbReference type="OrthoDB" id="9806735at2"/>
<organism evidence="3 4">
    <name type="scientific">Humidesulfovibrio mexicanus</name>
    <dbReference type="NCBI Taxonomy" id="147047"/>
    <lineage>
        <taxon>Bacteria</taxon>
        <taxon>Pseudomonadati</taxon>
        <taxon>Thermodesulfobacteriota</taxon>
        <taxon>Desulfovibrionia</taxon>
        <taxon>Desulfovibrionales</taxon>
        <taxon>Desulfovibrionaceae</taxon>
        <taxon>Humidesulfovibrio</taxon>
    </lineage>
</organism>
<dbReference type="AlphaFoldDB" id="A0A238YA49"/>
<evidence type="ECO:0000259" key="2">
    <source>
        <dbReference type="PROSITE" id="PS50125"/>
    </source>
</evidence>
<dbReference type="SUPFAM" id="SSF55073">
    <property type="entry name" value="Nucleotide cyclase"/>
    <property type="match status" value="1"/>
</dbReference>
<accession>A0A238YA49</accession>
<dbReference type="InterPro" id="IPR001054">
    <property type="entry name" value="A/G_cyclase"/>
</dbReference>
<dbReference type="Proteomes" id="UP000198324">
    <property type="component" value="Unassembled WGS sequence"/>
</dbReference>
<protein>
    <submittedName>
        <fullName evidence="3">Adenylate cyclase</fullName>
    </submittedName>
</protein>
<dbReference type="InterPro" id="IPR007890">
    <property type="entry name" value="CHASE2"/>
</dbReference>
<proteinExistence type="predicted"/>
<reference evidence="3 4" key="1">
    <citation type="submission" date="2017-06" db="EMBL/GenBank/DDBJ databases">
        <authorList>
            <person name="Kim H.J."/>
            <person name="Triplett B.A."/>
        </authorList>
    </citation>
    <scope>NUCLEOTIDE SEQUENCE [LARGE SCALE GENOMIC DNA]</scope>
    <source>
        <strain evidence="3 4">DSM 13116</strain>
    </source>
</reference>
<feature type="transmembrane region" description="Helical" evidence="1">
    <location>
        <begin position="401"/>
        <end position="421"/>
    </location>
</feature>
<dbReference type="SMART" id="SM00044">
    <property type="entry name" value="CYCc"/>
    <property type="match status" value="1"/>
</dbReference>
<dbReference type="RefSeq" id="WP_089271953.1">
    <property type="nucleotide sequence ID" value="NZ_FZOC01000001.1"/>
</dbReference>
<sequence>MPALLPPLPPPARGLLVAGLAVALLSLTFALAPQPFERLELAASDLRLRLAPRPQPSPDVVLLTIDDATLGAYGGWPLPRAVHARVIDTLTRCGVSLVAFDIVFRGAASGESGPAEDTALEEAIRRNGRVLLPVGVALVRETEVVRLSPEPDDLPLLPSLIAPGDLRVQKLLQTEQTVLPAARFSRHALGLGHIAATPDADGAYRRMPLLVGYHGQVLPALALRLAASHLKASIEPHQGRVDLVREGLRLPIPTDASGVLAVNFAAPWGRGFWHLSYAETLDAAGDPARMAFLRQGLEGKAVLVGLAASGTTDIKATALSRADPLVTLHANLASQILTRASLPATPPWAGAVMGAVFLAAAALLYLRLPLRLFLPSGILLALLCPAANMALYAATGLAPGLVAPSLAVTTGVLALLADALARTARDTARQRRILEAYFSPSIARQILDSGEDIMQGRSVDLTILFADIAGFTAMSDRMDPAEVQRFLGEYFEEMTACVFRNQGAVDKYMGDGLMAFFGYPETDTADSLENARLSAVNGVRAAVEMQAAVSRLNLRWREQGRQAVAVRIGVNTGHAIVGDMGSASRREFTVLGRNVNMAQRLEGAASPGDVLLSARTAALVRSQFRLREPIALRLKGFDKEMEARPVELPEV</sequence>